<dbReference type="SUPFAM" id="SSF55729">
    <property type="entry name" value="Acyl-CoA N-acyltransferases (Nat)"/>
    <property type="match status" value="1"/>
</dbReference>
<sequence>MPIPGLRALRDDDFEALAEVHLPALRGTVDDEGDTLEGLVEDYRGGAAGDWGVPLRDRWLVAEDEQGILAAVLTTNWRGTPFIALVVTRLDAQRRGLASALIAEVAARCLARGEPELSLIVTRGNPALGLYERLGFVEVDRPEE</sequence>
<dbReference type="InterPro" id="IPR013653">
    <property type="entry name" value="GCN5-like_dom"/>
</dbReference>
<name>A0A9W6D0T1_9MICO</name>
<protein>
    <recommendedName>
        <fullName evidence="1">N-acetyltransferase domain-containing protein</fullName>
    </recommendedName>
</protein>
<gene>
    <name evidence="2" type="ORF">ARHIZOSPH14_33770</name>
</gene>
<organism evidence="2 3">
    <name type="scientific">Agromyces rhizosphaerae</name>
    <dbReference type="NCBI Taxonomy" id="88374"/>
    <lineage>
        <taxon>Bacteria</taxon>
        <taxon>Bacillati</taxon>
        <taxon>Actinomycetota</taxon>
        <taxon>Actinomycetes</taxon>
        <taxon>Micrococcales</taxon>
        <taxon>Microbacteriaceae</taxon>
        <taxon>Agromyces</taxon>
    </lineage>
</organism>
<comment type="caution">
    <text evidence="2">The sequence shown here is derived from an EMBL/GenBank/DDBJ whole genome shotgun (WGS) entry which is preliminary data.</text>
</comment>
<dbReference type="AlphaFoldDB" id="A0A9W6D0T1"/>
<dbReference type="Proteomes" id="UP001144396">
    <property type="component" value="Unassembled WGS sequence"/>
</dbReference>
<dbReference type="Gene3D" id="3.40.630.30">
    <property type="match status" value="1"/>
</dbReference>
<accession>A0A9W6D0T1</accession>
<reference evidence="2" key="1">
    <citation type="submission" date="2022-12" db="EMBL/GenBank/DDBJ databases">
        <title>Reference genome sequencing for broad-spectrum identification of bacterial and archaeal isolates by mass spectrometry.</title>
        <authorList>
            <person name="Sekiguchi Y."/>
            <person name="Tourlousse D.M."/>
        </authorList>
    </citation>
    <scope>NUCLEOTIDE SEQUENCE</scope>
    <source>
        <strain evidence="2">14</strain>
    </source>
</reference>
<proteinExistence type="predicted"/>
<dbReference type="EMBL" id="BSDP01000001">
    <property type="protein sequence ID" value="GLI29135.1"/>
    <property type="molecule type" value="Genomic_DNA"/>
</dbReference>
<dbReference type="GO" id="GO:0016747">
    <property type="term" value="F:acyltransferase activity, transferring groups other than amino-acyl groups"/>
    <property type="evidence" value="ECO:0007669"/>
    <property type="project" value="InterPro"/>
</dbReference>
<feature type="domain" description="N-acetyltransferase" evidence="1">
    <location>
        <begin position="4"/>
        <end position="144"/>
    </location>
</feature>
<evidence type="ECO:0000313" key="2">
    <source>
        <dbReference type="EMBL" id="GLI29135.1"/>
    </source>
</evidence>
<dbReference type="Pfam" id="PF08445">
    <property type="entry name" value="FR47"/>
    <property type="match status" value="1"/>
</dbReference>
<dbReference type="InterPro" id="IPR016181">
    <property type="entry name" value="Acyl_CoA_acyltransferase"/>
</dbReference>
<dbReference type="InterPro" id="IPR000182">
    <property type="entry name" value="GNAT_dom"/>
</dbReference>
<keyword evidence="3" id="KW-1185">Reference proteome</keyword>
<evidence type="ECO:0000259" key="1">
    <source>
        <dbReference type="PROSITE" id="PS51186"/>
    </source>
</evidence>
<dbReference type="CDD" id="cd04301">
    <property type="entry name" value="NAT_SF"/>
    <property type="match status" value="1"/>
</dbReference>
<evidence type="ECO:0000313" key="3">
    <source>
        <dbReference type="Proteomes" id="UP001144396"/>
    </source>
</evidence>
<dbReference type="PROSITE" id="PS51186">
    <property type="entry name" value="GNAT"/>
    <property type="match status" value="1"/>
</dbReference>